<keyword evidence="2" id="KW-1185">Reference proteome</keyword>
<name>A0A5N5HNT2_9ROSA</name>
<reference evidence="1 2" key="1">
    <citation type="submission" date="2019-09" db="EMBL/GenBank/DDBJ databases">
        <authorList>
            <person name="Ou C."/>
        </authorList>
    </citation>
    <scope>NUCLEOTIDE SEQUENCE [LARGE SCALE GENOMIC DNA]</scope>
    <source>
        <strain evidence="1">S2</strain>
        <tissue evidence="1">Leaf</tissue>
    </source>
</reference>
<dbReference type="Proteomes" id="UP000327157">
    <property type="component" value="Chromosome 8"/>
</dbReference>
<accession>A0A5N5HNT2</accession>
<reference evidence="1 2" key="3">
    <citation type="submission" date="2019-11" db="EMBL/GenBank/DDBJ databases">
        <title>A de novo genome assembly of a pear dwarfing rootstock.</title>
        <authorList>
            <person name="Wang F."/>
            <person name="Wang J."/>
            <person name="Li S."/>
            <person name="Zhang Y."/>
            <person name="Fang M."/>
            <person name="Ma L."/>
            <person name="Zhao Y."/>
            <person name="Jiang S."/>
        </authorList>
    </citation>
    <scope>NUCLEOTIDE SEQUENCE [LARGE SCALE GENOMIC DNA]</scope>
    <source>
        <strain evidence="1">S2</strain>
        <tissue evidence="1">Leaf</tissue>
    </source>
</reference>
<protein>
    <submittedName>
        <fullName evidence="1">U3 small nucleolar RNA-associated protein 20-like</fullName>
    </submittedName>
</protein>
<dbReference type="EMBL" id="SMOL01000148">
    <property type="protein sequence ID" value="KAB2629586.1"/>
    <property type="molecule type" value="Genomic_DNA"/>
</dbReference>
<organism evidence="1 2">
    <name type="scientific">Pyrus ussuriensis x Pyrus communis</name>
    <dbReference type="NCBI Taxonomy" id="2448454"/>
    <lineage>
        <taxon>Eukaryota</taxon>
        <taxon>Viridiplantae</taxon>
        <taxon>Streptophyta</taxon>
        <taxon>Embryophyta</taxon>
        <taxon>Tracheophyta</taxon>
        <taxon>Spermatophyta</taxon>
        <taxon>Magnoliopsida</taxon>
        <taxon>eudicotyledons</taxon>
        <taxon>Gunneridae</taxon>
        <taxon>Pentapetalae</taxon>
        <taxon>rosids</taxon>
        <taxon>fabids</taxon>
        <taxon>Rosales</taxon>
        <taxon>Rosaceae</taxon>
        <taxon>Amygdaloideae</taxon>
        <taxon>Maleae</taxon>
        <taxon>Pyrus</taxon>
    </lineage>
</organism>
<sequence length="101" mass="10637">MENGVMANGNAARQQRPETKPCCSKRASVLAQARVFPTPPPSLCLPLLTVLLMNFHGLLASGSQNSSSGCLNSSVEDAYQMVLGFGCYGRCEVGGVELSES</sequence>
<gene>
    <name evidence="1" type="ORF">D8674_034381</name>
</gene>
<dbReference type="AlphaFoldDB" id="A0A5N5HNT2"/>
<evidence type="ECO:0000313" key="2">
    <source>
        <dbReference type="Proteomes" id="UP000327157"/>
    </source>
</evidence>
<proteinExistence type="predicted"/>
<reference evidence="2" key="2">
    <citation type="submission" date="2019-10" db="EMBL/GenBank/DDBJ databases">
        <title>A de novo genome assembly of a pear dwarfing rootstock.</title>
        <authorList>
            <person name="Wang F."/>
            <person name="Wang J."/>
            <person name="Li S."/>
            <person name="Zhang Y."/>
            <person name="Fang M."/>
            <person name="Ma L."/>
            <person name="Zhao Y."/>
            <person name="Jiang S."/>
        </authorList>
    </citation>
    <scope>NUCLEOTIDE SEQUENCE [LARGE SCALE GENOMIC DNA]</scope>
</reference>
<evidence type="ECO:0000313" key="1">
    <source>
        <dbReference type="EMBL" id="KAB2629586.1"/>
    </source>
</evidence>
<comment type="caution">
    <text evidence="1">The sequence shown here is derived from an EMBL/GenBank/DDBJ whole genome shotgun (WGS) entry which is preliminary data.</text>
</comment>